<reference evidence="3 4" key="1">
    <citation type="journal article" date="2014" name="BMC Genomics">
        <title>Comparative genomics of the major fungal agents of human and animal Sporotrichosis: Sporothrix schenckii and Sporothrix brasiliensis.</title>
        <authorList>
            <person name="Teixeira M.M."/>
            <person name="de Almeida L.G."/>
            <person name="Kubitschek-Barreira P."/>
            <person name="Alves F.L."/>
            <person name="Kioshima E.S."/>
            <person name="Abadio A.K."/>
            <person name="Fernandes L."/>
            <person name="Derengowski L.S."/>
            <person name="Ferreira K.S."/>
            <person name="Souza R.C."/>
            <person name="Ruiz J.C."/>
            <person name="de Andrade N.C."/>
            <person name="Paes H.C."/>
            <person name="Nicola A.M."/>
            <person name="Albuquerque P."/>
            <person name="Gerber A.L."/>
            <person name="Martins V.P."/>
            <person name="Peconick L.D."/>
            <person name="Neto A.V."/>
            <person name="Chaucanez C.B."/>
            <person name="Silva P.A."/>
            <person name="Cunha O.L."/>
            <person name="de Oliveira F.F."/>
            <person name="dos Santos T.C."/>
            <person name="Barros A.L."/>
            <person name="Soares M.A."/>
            <person name="de Oliveira L.M."/>
            <person name="Marini M.M."/>
            <person name="Villalobos-Duno H."/>
            <person name="Cunha M.M."/>
            <person name="de Hoog S."/>
            <person name="da Silveira J.F."/>
            <person name="Henrissat B."/>
            <person name="Nino-Vega G.A."/>
            <person name="Cisalpino P.S."/>
            <person name="Mora-Montes H.M."/>
            <person name="Almeida S.R."/>
            <person name="Stajich J.E."/>
            <person name="Lopes-Bezerra L.M."/>
            <person name="Vasconcelos A.T."/>
            <person name="Felipe M.S."/>
        </authorList>
    </citation>
    <scope>NUCLEOTIDE SEQUENCE [LARGE SCALE GENOMIC DNA]</scope>
    <source>
        <strain evidence="3 4">1099-18</strain>
    </source>
</reference>
<evidence type="ECO:0000256" key="1">
    <source>
        <dbReference type="ARBA" id="ARBA00005986"/>
    </source>
</evidence>
<gene>
    <name evidence="3" type="ORF">SPSK_02781</name>
</gene>
<dbReference type="AlphaFoldDB" id="A0A0F2MBQ7"/>
<dbReference type="Proteomes" id="UP000033710">
    <property type="component" value="Unassembled WGS sequence"/>
</dbReference>
<dbReference type="GeneID" id="27664923"/>
<protein>
    <recommendedName>
        <fullName evidence="2">EthD domain-containing protein</fullName>
    </recommendedName>
</protein>
<dbReference type="Gene3D" id="3.30.70.100">
    <property type="match status" value="1"/>
</dbReference>
<dbReference type="VEuPathDB" id="FungiDB:SPSK_02781"/>
<dbReference type="OrthoDB" id="3454835at2759"/>
<comment type="caution">
    <text evidence="3">The sequence shown here is derived from an EMBL/GenBank/DDBJ whole genome shotgun (WGS) entry which is preliminary data.</text>
</comment>
<dbReference type="EMBL" id="AXCR01000006">
    <property type="protein sequence ID" value="KJR86499.1"/>
    <property type="molecule type" value="Genomic_DNA"/>
</dbReference>
<comment type="similarity">
    <text evidence="1">Belongs to the tpcK family.</text>
</comment>
<name>A0A0F2MBQ7_SPOSC</name>
<dbReference type="GO" id="GO:0016491">
    <property type="term" value="F:oxidoreductase activity"/>
    <property type="evidence" value="ECO:0007669"/>
    <property type="project" value="InterPro"/>
</dbReference>
<accession>A0A0F2MBQ7</accession>
<dbReference type="InterPro" id="IPR011008">
    <property type="entry name" value="Dimeric_a/b-barrel"/>
</dbReference>
<dbReference type="KEGG" id="ssck:SPSK_02781"/>
<proteinExistence type="inferred from homology"/>
<feature type="domain" description="EthD" evidence="2">
    <location>
        <begin position="19"/>
        <end position="118"/>
    </location>
</feature>
<dbReference type="SUPFAM" id="SSF54909">
    <property type="entry name" value="Dimeric alpha+beta barrel"/>
    <property type="match status" value="1"/>
</dbReference>
<dbReference type="Pfam" id="PF07110">
    <property type="entry name" value="EthD"/>
    <property type="match status" value="1"/>
</dbReference>
<dbReference type="RefSeq" id="XP_016589175.1">
    <property type="nucleotide sequence ID" value="XM_016729646.1"/>
</dbReference>
<evidence type="ECO:0000313" key="3">
    <source>
        <dbReference type="EMBL" id="KJR86499.1"/>
    </source>
</evidence>
<sequence length="133" mass="15502">MSSETPKKTVSIVAFMKRKPGLTHEQFYHHWVHVHGPLVKPWALKHGFLEYRQIHLYPAMNTNRTVVGPERAGRNTELENWDGCAVFEMESLEAFEAAFEDPYYKDLIAKDEEQFIDKAAGVMRRRGELNRII</sequence>
<dbReference type="InterPro" id="IPR009799">
    <property type="entry name" value="EthD_dom"/>
</dbReference>
<organism evidence="3 4">
    <name type="scientific">Sporothrix schenckii 1099-18</name>
    <dbReference type="NCBI Taxonomy" id="1397361"/>
    <lineage>
        <taxon>Eukaryota</taxon>
        <taxon>Fungi</taxon>
        <taxon>Dikarya</taxon>
        <taxon>Ascomycota</taxon>
        <taxon>Pezizomycotina</taxon>
        <taxon>Sordariomycetes</taxon>
        <taxon>Sordariomycetidae</taxon>
        <taxon>Ophiostomatales</taxon>
        <taxon>Ophiostomataceae</taxon>
        <taxon>Sporothrix</taxon>
    </lineage>
</organism>
<reference evidence="3 4" key="2">
    <citation type="journal article" date="2015" name="Eukaryot. Cell">
        <title>Asexual propagation of a virulent clone complex in a human and feline outbreak of sporotrichosis.</title>
        <authorList>
            <person name="Teixeira Mde M."/>
            <person name="Rodrigues A.M."/>
            <person name="Tsui C.K."/>
            <person name="de Almeida L.G."/>
            <person name="Van Diepeningen A.D."/>
            <person name="van den Ende B.G."/>
            <person name="Fernandes G.F."/>
            <person name="Kano R."/>
            <person name="Hamelin R.C."/>
            <person name="Lopes-Bezerra L.M."/>
            <person name="Vasconcelos A.T."/>
            <person name="de Hoog S."/>
            <person name="de Camargo Z.P."/>
            <person name="Felipe M.S."/>
        </authorList>
    </citation>
    <scope>NUCLEOTIDE SEQUENCE [LARGE SCALE GENOMIC DNA]</scope>
    <source>
        <strain evidence="3 4">1099-18</strain>
    </source>
</reference>
<evidence type="ECO:0000259" key="2">
    <source>
        <dbReference type="Pfam" id="PF07110"/>
    </source>
</evidence>
<evidence type="ECO:0000313" key="4">
    <source>
        <dbReference type="Proteomes" id="UP000033710"/>
    </source>
</evidence>